<evidence type="ECO:0000256" key="5">
    <source>
        <dbReference type="ARBA" id="ARBA00022989"/>
    </source>
</evidence>
<feature type="transmembrane region" description="Helical" evidence="7">
    <location>
        <begin position="288"/>
        <end position="306"/>
    </location>
</feature>
<dbReference type="PANTHER" id="PTHR23513:SF11">
    <property type="entry name" value="STAPHYLOFERRIN A TRANSPORTER"/>
    <property type="match status" value="1"/>
</dbReference>
<organism evidence="9 10">
    <name type="scientific">Paractinoplanes globisporus</name>
    <dbReference type="NCBI Taxonomy" id="113565"/>
    <lineage>
        <taxon>Bacteria</taxon>
        <taxon>Bacillati</taxon>
        <taxon>Actinomycetota</taxon>
        <taxon>Actinomycetes</taxon>
        <taxon>Micromonosporales</taxon>
        <taxon>Micromonosporaceae</taxon>
        <taxon>Paractinoplanes</taxon>
    </lineage>
</organism>
<keyword evidence="6 7" id="KW-0472">Membrane</keyword>
<dbReference type="SUPFAM" id="SSF103473">
    <property type="entry name" value="MFS general substrate transporter"/>
    <property type="match status" value="1"/>
</dbReference>
<dbReference type="EMBL" id="JBIAZU010000009">
    <property type="protein sequence ID" value="MFF5296906.1"/>
    <property type="molecule type" value="Genomic_DNA"/>
</dbReference>
<comment type="caution">
    <text evidence="9">The sequence shown here is derived from an EMBL/GenBank/DDBJ whole genome shotgun (WGS) entry which is preliminary data.</text>
</comment>
<protein>
    <submittedName>
        <fullName evidence="9">MFS transporter</fullName>
    </submittedName>
</protein>
<dbReference type="RefSeq" id="WP_084699344.1">
    <property type="nucleotide sequence ID" value="NZ_JBIAZU010000009.1"/>
</dbReference>
<feature type="transmembrane region" description="Helical" evidence="7">
    <location>
        <begin position="351"/>
        <end position="373"/>
    </location>
</feature>
<dbReference type="CDD" id="cd06173">
    <property type="entry name" value="MFS_MefA_like"/>
    <property type="match status" value="1"/>
</dbReference>
<evidence type="ECO:0000256" key="3">
    <source>
        <dbReference type="ARBA" id="ARBA00022475"/>
    </source>
</evidence>
<evidence type="ECO:0000256" key="2">
    <source>
        <dbReference type="ARBA" id="ARBA00022448"/>
    </source>
</evidence>
<feature type="transmembrane region" description="Helical" evidence="7">
    <location>
        <begin position="262"/>
        <end position="281"/>
    </location>
</feature>
<feature type="transmembrane region" description="Helical" evidence="7">
    <location>
        <begin position="312"/>
        <end position="330"/>
    </location>
</feature>
<accession>A0ABW6WUE6</accession>
<dbReference type="InterPro" id="IPR036259">
    <property type="entry name" value="MFS_trans_sf"/>
</dbReference>
<feature type="transmembrane region" description="Helical" evidence="7">
    <location>
        <begin position="379"/>
        <end position="400"/>
    </location>
</feature>
<name>A0ABW6WUE6_9ACTN</name>
<dbReference type="Gene3D" id="1.20.1250.20">
    <property type="entry name" value="MFS general substrate transporter like domains"/>
    <property type="match status" value="1"/>
</dbReference>
<sequence>MRAVLSTTFRSLRVRNYRLFSTGQLVKLVGVWMMFTAQDWLVLDLSGNSPGALGTVASLQFLPVLALTLYSGRLADRYDKRKLLVAANAVFAVTAVVFAVLVAAGVVRLWHVFLFAGLLGIANAIETPVRQAFVSELVEHRLLPNALALSAATFNVARIGGPALAGVALAVFNTGPVFLIATVLAIAPVFSYTRMRPADLYRKDAVANKDARVADGLHYVRKRPDLLLPISLMAVVGMIGFNFPVTLAALAKINFHAGPSSFGLLTTTLAAGALVGALAGSARRARPGVYLVLGSAIAFGLLEFAVGFAPSFLVAMLVLLPTGFFSIFLAQAANHRVQMGVAGEYRGRVMALYVLVFLGTTPIGASLVGWWGQHFGVPSSIWGAGLVCFVAGVVALVWQLRVSGDRLVLRLRPWPRVQLVRRSREEAPAEDVSVVAIDEPPVDAVAGGGVPIPATGEVADEIEAAASRRETGRPSPALSSRAL</sequence>
<proteinExistence type="predicted"/>
<evidence type="ECO:0000313" key="9">
    <source>
        <dbReference type="EMBL" id="MFF5296906.1"/>
    </source>
</evidence>
<keyword evidence="3" id="KW-1003">Cell membrane</keyword>
<feature type="transmembrane region" description="Helical" evidence="7">
    <location>
        <begin position="177"/>
        <end position="193"/>
    </location>
</feature>
<feature type="transmembrane region" description="Helical" evidence="7">
    <location>
        <begin position="25"/>
        <end position="43"/>
    </location>
</feature>
<gene>
    <name evidence="9" type="ORF">ACFY35_46380</name>
</gene>
<evidence type="ECO:0000256" key="4">
    <source>
        <dbReference type="ARBA" id="ARBA00022692"/>
    </source>
</evidence>
<feature type="transmembrane region" description="Helical" evidence="7">
    <location>
        <begin position="226"/>
        <end position="250"/>
    </location>
</feature>
<keyword evidence="5 7" id="KW-1133">Transmembrane helix</keyword>
<dbReference type="PROSITE" id="PS50850">
    <property type="entry name" value="MFS"/>
    <property type="match status" value="1"/>
</dbReference>
<reference evidence="9 10" key="1">
    <citation type="submission" date="2024-10" db="EMBL/GenBank/DDBJ databases">
        <title>The Natural Products Discovery Center: Release of the First 8490 Sequenced Strains for Exploring Actinobacteria Biosynthetic Diversity.</title>
        <authorList>
            <person name="Kalkreuter E."/>
            <person name="Kautsar S.A."/>
            <person name="Yang D."/>
            <person name="Bader C.D."/>
            <person name="Teijaro C.N."/>
            <person name="Fluegel L."/>
            <person name="Davis C.M."/>
            <person name="Simpson J.R."/>
            <person name="Lauterbach L."/>
            <person name="Steele A.D."/>
            <person name="Gui C."/>
            <person name="Meng S."/>
            <person name="Li G."/>
            <person name="Viehrig K."/>
            <person name="Ye F."/>
            <person name="Su P."/>
            <person name="Kiefer A.F."/>
            <person name="Nichols A."/>
            <person name="Cepeda A.J."/>
            <person name="Yan W."/>
            <person name="Fan B."/>
            <person name="Jiang Y."/>
            <person name="Adhikari A."/>
            <person name="Zheng C.-J."/>
            <person name="Schuster L."/>
            <person name="Cowan T.M."/>
            <person name="Smanski M.J."/>
            <person name="Chevrette M.G."/>
            <person name="De Carvalho L.P.S."/>
            <person name="Shen B."/>
        </authorList>
    </citation>
    <scope>NUCLEOTIDE SEQUENCE [LARGE SCALE GENOMIC DNA]</scope>
    <source>
        <strain evidence="9 10">NPDC000087</strain>
    </source>
</reference>
<feature type="transmembrane region" description="Helical" evidence="7">
    <location>
        <begin position="49"/>
        <end position="71"/>
    </location>
</feature>
<dbReference type="Proteomes" id="UP001602245">
    <property type="component" value="Unassembled WGS sequence"/>
</dbReference>
<feature type="domain" description="Major facilitator superfamily (MFS) profile" evidence="8">
    <location>
        <begin position="1"/>
        <end position="199"/>
    </location>
</feature>
<evidence type="ECO:0000256" key="7">
    <source>
        <dbReference type="SAM" id="Phobius"/>
    </source>
</evidence>
<keyword evidence="4 7" id="KW-0812">Transmembrane</keyword>
<dbReference type="InterPro" id="IPR020846">
    <property type="entry name" value="MFS_dom"/>
</dbReference>
<dbReference type="InterPro" id="IPR010290">
    <property type="entry name" value="TM_effector"/>
</dbReference>
<evidence type="ECO:0000256" key="6">
    <source>
        <dbReference type="ARBA" id="ARBA00023136"/>
    </source>
</evidence>
<comment type="subcellular location">
    <subcellularLocation>
        <location evidence="1">Cell membrane</location>
        <topology evidence="1">Multi-pass membrane protein</topology>
    </subcellularLocation>
</comment>
<keyword evidence="2" id="KW-0813">Transport</keyword>
<feature type="transmembrane region" description="Helical" evidence="7">
    <location>
        <begin position="83"/>
        <end position="103"/>
    </location>
</feature>
<evidence type="ECO:0000256" key="1">
    <source>
        <dbReference type="ARBA" id="ARBA00004651"/>
    </source>
</evidence>
<keyword evidence="10" id="KW-1185">Reference proteome</keyword>
<dbReference type="PANTHER" id="PTHR23513">
    <property type="entry name" value="INTEGRAL MEMBRANE EFFLUX PROTEIN-RELATED"/>
    <property type="match status" value="1"/>
</dbReference>
<dbReference type="Pfam" id="PF05977">
    <property type="entry name" value="MFS_3"/>
    <property type="match status" value="1"/>
</dbReference>
<evidence type="ECO:0000259" key="8">
    <source>
        <dbReference type="PROSITE" id="PS50850"/>
    </source>
</evidence>
<evidence type="ECO:0000313" key="10">
    <source>
        <dbReference type="Proteomes" id="UP001602245"/>
    </source>
</evidence>